<feature type="domain" description="CHAT" evidence="1">
    <location>
        <begin position="603"/>
        <end position="916"/>
    </location>
</feature>
<organism evidence="2 3">
    <name type="scientific">Dactylosporangium fulvum</name>
    <dbReference type="NCBI Taxonomy" id="53359"/>
    <lineage>
        <taxon>Bacteria</taxon>
        <taxon>Bacillati</taxon>
        <taxon>Actinomycetota</taxon>
        <taxon>Actinomycetes</taxon>
        <taxon>Micromonosporales</taxon>
        <taxon>Micromonosporaceae</taxon>
        <taxon>Dactylosporangium</taxon>
    </lineage>
</organism>
<accession>A0ABY5W3C8</accession>
<dbReference type="Gene3D" id="1.25.40.10">
    <property type="entry name" value="Tetratricopeptide repeat domain"/>
    <property type="match status" value="1"/>
</dbReference>
<reference evidence="2" key="1">
    <citation type="submission" date="2021-04" db="EMBL/GenBank/DDBJ databases">
        <authorList>
            <person name="Hartkoorn R.C."/>
            <person name="Beaudoing E."/>
            <person name="Hot D."/>
        </authorList>
    </citation>
    <scope>NUCLEOTIDE SEQUENCE</scope>
    <source>
        <strain evidence="2">NRRL B-16292</strain>
    </source>
</reference>
<dbReference type="InterPro" id="IPR024983">
    <property type="entry name" value="CHAT_dom"/>
</dbReference>
<name>A0ABY5W3C8_9ACTN</name>
<protein>
    <submittedName>
        <fullName evidence="2">CHAT domain-containing protein</fullName>
    </submittedName>
</protein>
<dbReference type="InterPro" id="IPR011990">
    <property type="entry name" value="TPR-like_helical_dom_sf"/>
</dbReference>
<sequence>MDEHTVAETTARCAAIVAALATGLGGDFDAAAADLRRLPADRPTTGALAAALVVVALRSRSSAGARRARHLAHLLGLADRHPPAAPEWPWLRAVARTFAVMRTAADGALVDTRAALAEFDEAFGALAVGYGGDSKQFDQLRAMLRTGLDVMQAVNAGDQAALRRLPEEIAAMRATLANAPGEGVYADMLEHAFGFVSAHRRGDMATAWAAQERLMASAQHLPDGDLRSALENTGVVTGAMRPDADGELPKARLTDEQLDALRNRPQDPGASVAERAFFDTFTGSAELIGDHGTDPGRIDAAVASFRRSAAQLQPEDPQRVFVLVSLALGLIQRVELTGRVGDLTEAAEVLDEARRLARGPENKDWARINDMLAWVHRRGGRPAGSRRIALEGMRRYAWDALLQRDAAAAAVAARNAAGRAVDIARSCLVDNDPAAAVQALDAGRALVLFAATEFLDVPARLERIGRSGLATRWRLAANGSAGKPGDIPTDLRADVLAALSAEPDADGGRPAGLLDPPNLPEIRAALAGLDADALVYLLPATTAATGWAVMVPADGPPSLMALPNLALDDDIDVERLLASMSTRDLAAQDVSADTMTVSLDTLCDWAWRAAIGPLVERYLPEVPAPRHRLPRIVLVPQGNLARVPWQAARRGDGTYAVQLAAFSQAASARMLCRSAAAAPVPVLPVGLVVGDPDTRGRAPELSAARVEAYAVHQAFYPGARYIGRRADGSPSRSGRGTAAEVREWLTTTRPAAGAMLHLACHGMIQPADTDTTSYLLLATDADGDRLTAEELVTVLARAPERAIGLVVLAACRTGVSGRGYDEAFSLGTAFLAAGVRSVLSTQWSVPDRDTSVLMYMFHHFRMAEQRPVWDALRRAQLWMLDPDRRPPAGMPRPLVRQLSEADPARVVAWAGFVHGGQ</sequence>
<dbReference type="RefSeq" id="WP_259861013.1">
    <property type="nucleotide sequence ID" value="NZ_BAAAST010000116.1"/>
</dbReference>
<dbReference type="Proteomes" id="UP001059617">
    <property type="component" value="Chromosome"/>
</dbReference>
<dbReference type="Pfam" id="PF12770">
    <property type="entry name" value="CHAT"/>
    <property type="match status" value="1"/>
</dbReference>
<proteinExistence type="predicted"/>
<gene>
    <name evidence="2" type="ORF">Dfulv_02685</name>
</gene>
<reference evidence="2" key="2">
    <citation type="submission" date="2022-09" db="EMBL/GenBank/DDBJ databases">
        <title>Biosynthetic gene clusters of Dactylosporangioum fulvum.</title>
        <authorList>
            <person name="Caradec T."/>
        </authorList>
    </citation>
    <scope>NUCLEOTIDE SEQUENCE</scope>
    <source>
        <strain evidence="2">NRRL B-16292</strain>
    </source>
</reference>
<evidence type="ECO:0000259" key="1">
    <source>
        <dbReference type="Pfam" id="PF12770"/>
    </source>
</evidence>
<evidence type="ECO:0000313" key="2">
    <source>
        <dbReference type="EMBL" id="UWP83233.1"/>
    </source>
</evidence>
<dbReference type="EMBL" id="CP073720">
    <property type="protein sequence ID" value="UWP83233.1"/>
    <property type="molecule type" value="Genomic_DNA"/>
</dbReference>
<keyword evidence="3" id="KW-1185">Reference proteome</keyword>
<evidence type="ECO:0000313" key="3">
    <source>
        <dbReference type="Proteomes" id="UP001059617"/>
    </source>
</evidence>